<dbReference type="CDD" id="cd04584">
    <property type="entry name" value="CBS_pair_AcuB_like"/>
    <property type="match status" value="1"/>
</dbReference>
<reference evidence="5" key="1">
    <citation type="submission" date="2024-05" db="EMBL/GenBank/DDBJ databases">
        <title>Alkalihalobacillus sp. strain MEB203 novel alkaliphilic bacterium from Lonar Lake, India.</title>
        <authorList>
            <person name="Joshi A."/>
            <person name="Thite S."/>
            <person name="Mengade P."/>
        </authorList>
    </citation>
    <scope>NUCLEOTIDE SEQUENCE</scope>
    <source>
        <strain evidence="5">MEB 203</strain>
    </source>
</reference>
<gene>
    <name evidence="5" type="ORF">N7Z68_21275</name>
</gene>
<dbReference type="PROSITE" id="PS51671">
    <property type="entry name" value="ACT"/>
    <property type="match status" value="1"/>
</dbReference>
<dbReference type="SUPFAM" id="SSF54631">
    <property type="entry name" value="CBS-domain pair"/>
    <property type="match status" value="1"/>
</dbReference>
<protein>
    <submittedName>
        <fullName evidence="5">Acetoin utilization AcuB family protein</fullName>
    </submittedName>
</protein>
<feature type="domain" description="CBS" evidence="3">
    <location>
        <begin position="7"/>
        <end position="65"/>
    </location>
</feature>
<feature type="domain" description="CBS" evidence="3">
    <location>
        <begin position="78"/>
        <end position="137"/>
    </location>
</feature>
<dbReference type="InterPro" id="IPR000644">
    <property type="entry name" value="CBS_dom"/>
</dbReference>
<dbReference type="Proteomes" id="UP001148125">
    <property type="component" value="Unassembled WGS sequence"/>
</dbReference>
<evidence type="ECO:0000259" key="4">
    <source>
        <dbReference type="PROSITE" id="PS51671"/>
    </source>
</evidence>
<sequence>MIVEEIMSKDITTLKTTATIQDAIEIMNKNRIRHIPVVDDEMHILGIVTNRDIRDASPSIFHADEHKEDFLKPVTEIMTTNVITAHRLDFVAEVSAIFYEHNIGCLPITEEDKLVGIITETDILHTLVELMGAHQPSSQIDVLVENITGKLADIAYIFKERKVNITSVLVYPYNDDPNYKVLTFRVQTMDPRGIIEAIEKEGYKVLWPNIPGIGL</sequence>
<evidence type="ECO:0000313" key="5">
    <source>
        <dbReference type="EMBL" id="MDE5415886.1"/>
    </source>
</evidence>
<name>A0ABT5VKB1_9BACI</name>
<accession>A0ABT5VKB1</accession>
<dbReference type="RefSeq" id="WP_275120477.1">
    <property type="nucleotide sequence ID" value="NZ_JAOTPO010000022.1"/>
</dbReference>
<dbReference type="CDD" id="cd04883">
    <property type="entry name" value="ACT_AcuB"/>
    <property type="match status" value="1"/>
</dbReference>
<dbReference type="SMART" id="SM00116">
    <property type="entry name" value="CBS"/>
    <property type="match status" value="2"/>
</dbReference>
<evidence type="ECO:0000259" key="3">
    <source>
        <dbReference type="PROSITE" id="PS51371"/>
    </source>
</evidence>
<dbReference type="PANTHER" id="PTHR43080:SF2">
    <property type="entry name" value="CBS DOMAIN-CONTAINING PROTEIN"/>
    <property type="match status" value="1"/>
</dbReference>
<comment type="caution">
    <text evidence="5">The sequence shown here is derived from an EMBL/GenBank/DDBJ whole genome shotgun (WGS) entry which is preliminary data.</text>
</comment>
<dbReference type="SUPFAM" id="SSF55021">
    <property type="entry name" value="ACT-like"/>
    <property type="match status" value="1"/>
</dbReference>
<dbReference type="InterPro" id="IPR002912">
    <property type="entry name" value="ACT_dom"/>
</dbReference>
<evidence type="ECO:0000256" key="1">
    <source>
        <dbReference type="ARBA" id="ARBA00023122"/>
    </source>
</evidence>
<evidence type="ECO:0000313" key="6">
    <source>
        <dbReference type="Proteomes" id="UP001148125"/>
    </source>
</evidence>
<dbReference type="InterPro" id="IPR045865">
    <property type="entry name" value="ACT-like_dom_sf"/>
</dbReference>
<dbReference type="InterPro" id="IPR046342">
    <property type="entry name" value="CBS_dom_sf"/>
</dbReference>
<dbReference type="PANTHER" id="PTHR43080">
    <property type="entry name" value="CBS DOMAIN-CONTAINING PROTEIN CBSX3, MITOCHONDRIAL"/>
    <property type="match status" value="1"/>
</dbReference>
<dbReference type="Pfam" id="PF00571">
    <property type="entry name" value="CBS"/>
    <property type="match status" value="2"/>
</dbReference>
<feature type="domain" description="ACT" evidence="4">
    <location>
        <begin position="139"/>
        <end position="213"/>
    </location>
</feature>
<proteinExistence type="predicted"/>
<dbReference type="Gene3D" id="3.10.580.10">
    <property type="entry name" value="CBS-domain"/>
    <property type="match status" value="1"/>
</dbReference>
<dbReference type="Gene3D" id="3.30.70.260">
    <property type="match status" value="1"/>
</dbReference>
<evidence type="ECO:0000256" key="2">
    <source>
        <dbReference type="PROSITE-ProRule" id="PRU00703"/>
    </source>
</evidence>
<organism evidence="5 6">
    <name type="scientific">Alkalihalobacterium chitinilyticum</name>
    <dbReference type="NCBI Taxonomy" id="2980103"/>
    <lineage>
        <taxon>Bacteria</taxon>
        <taxon>Bacillati</taxon>
        <taxon>Bacillota</taxon>
        <taxon>Bacilli</taxon>
        <taxon>Bacillales</taxon>
        <taxon>Bacillaceae</taxon>
        <taxon>Alkalihalobacterium</taxon>
    </lineage>
</organism>
<keyword evidence="6" id="KW-1185">Reference proteome</keyword>
<keyword evidence="1 2" id="KW-0129">CBS domain</keyword>
<dbReference type="PROSITE" id="PS51371">
    <property type="entry name" value="CBS"/>
    <property type="match status" value="2"/>
</dbReference>
<dbReference type="EMBL" id="JAOTPO010000022">
    <property type="protein sequence ID" value="MDE5415886.1"/>
    <property type="molecule type" value="Genomic_DNA"/>
</dbReference>
<dbReference type="InterPro" id="IPR051257">
    <property type="entry name" value="Diverse_CBS-Domain"/>
</dbReference>